<dbReference type="PANTHER" id="PTHR31495:SF50">
    <property type="entry name" value="PEROXYGENASE 1"/>
    <property type="match status" value="1"/>
</dbReference>
<dbReference type="GO" id="GO:0004497">
    <property type="term" value="F:monooxygenase activity"/>
    <property type="evidence" value="ECO:0007669"/>
    <property type="project" value="TreeGrafter"/>
</dbReference>
<evidence type="ECO:0000313" key="2">
    <source>
        <dbReference type="EMBL" id="WOL09948.1"/>
    </source>
</evidence>
<name>A0AAQ3KJC3_9LILI</name>
<organism evidence="2 3">
    <name type="scientific">Canna indica</name>
    <name type="common">Indian-shot</name>
    <dbReference type="NCBI Taxonomy" id="4628"/>
    <lineage>
        <taxon>Eukaryota</taxon>
        <taxon>Viridiplantae</taxon>
        <taxon>Streptophyta</taxon>
        <taxon>Embryophyta</taxon>
        <taxon>Tracheophyta</taxon>
        <taxon>Spermatophyta</taxon>
        <taxon>Magnoliopsida</taxon>
        <taxon>Liliopsida</taxon>
        <taxon>Zingiberales</taxon>
        <taxon>Cannaceae</taxon>
        <taxon>Canna</taxon>
    </lineage>
</organism>
<keyword evidence="3" id="KW-1185">Reference proteome</keyword>
<dbReference type="AlphaFoldDB" id="A0AAQ3KJC3"/>
<evidence type="ECO:0000256" key="1">
    <source>
        <dbReference type="ARBA" id="ARBA00006765"/>
    </source>
</evidence>
<gene>
    <name evidence="2" type="ORF">Cni_G18702</name>
</gene>
<reference evidence="2 3" key="1">
    <citation type="submission" date="2023-10" db="EMBL/GenBank/DDBJ databases">
        <title>Chromosome-scale genome assembly provides insights into flower coloration mechanisms of Canna indica.</title>
        <authorList>
            <person name="Li C."/>
        </authorList>
    </citation>
    <scope>NUCLEOTIDE SEQUENCE [LARGE SCALE GENOMIC DNA]</scope>
    <source>
        <tissue evidence="2">Flower</tissue>
    </source>
</reference>
<protein>
    <submittedName>
        <fullName evidence="2">Peroxygenase-like isoform X1</fullName>
    </submittedName>
</protein>
<comment type="similarity">
    <text evidence="1">Belongs to the caleosin family.</text>
</comment>
<dbReference type="InterPro" id="IPR007736">
    <property type="entry name" value="Caleosin-related"/>
</dbReference>
<dbReference type="Proteomes" id="UP001327560">
    <property type="component" value="Chromosome 6"/>
</dbReference>
<proteinExistence type="inferred from homology"/>
<dbReference type="GO" id="GO:0005509">
    <property type="term" value="F:calcium ion binding"/>
    <property type="evidence" value="ECO:0007669"/>
    <property type="project" value="TreeGrafter"/>
</dbReference>
<dbReference type="PANTHER" id="PTHR31495">
    <property type="entry name" value="PEROXYGENASE 3-RELATED"/>
    <property type="match status" value="1"/>
</dbReference>
<dbReference type="EMBL" id="CP136895">
    <property type="protein sequence ID" value="WOL09948.1"/>
    <property type="molecule type" value="Genomic_DNA"/>
</dbReference>
<accession>A0AAQ3KJC3</accession>
<evidence type="ECO:0000313" key="3">
    <source>
        <dbReference type="Proteomes" id="UP001327560"/>
    </source>
</evidence>
<dbReference type="Pfam" id="PF05042">
    <property type="entry name" value="Caleosin"/>
    <property type="match status" value="1"/>
</dbReference>
<sequence length="237" mass="27113">MTTETNDAMSTVAAQAPVTMERRVRSDLEEHLPKPYMARALVAPDVYHPEGTKEHKHHNLSTLQQHVAFFDLDGNGIVYPWETYAGARAIGFNPIMSVMMAIMINGSMSYPSLPGWIPSLFFPIYINNIHKCKHGSDSGTYDHEGRFVPVNFENIFSKYACTDPNRLTFVEIWRMTEALRVTYDFIGGLAAKLEWVFLYILARDEEGFLPREAIRRSFDGSLFEYCASRQEARKKCQ</sequence>